<dbReference type="SUPFAM" id="SSF55729">
    <property type="entry name" value="Acyl-CoA N-acyltransferases (Nat)"/>
    <property type="match status" value="1"/>
</dbReference>
<accession>A0A1H4AXR6</accession>
<protein>
    <submittedName>
        <fullName evidence="2">Protein N-acetyltransferase, RimJ/RimL family</fullName>
    </submittedName>
</protein>
<reference evidence="2 3" key="1">
    <citation type="submission" date="2016-10" db="EMBL/GenBank/DDBJ databases">
        <authorList>
            <person name="de Groot N.N."/>
        </authorList>
    </citation>
    <scope>NUCLEOTIDE SEQUENCE [LARGE SCALE GENOMIC DNA]</scope>
    <source>
        <strain evidence="2 3">DSM 23581</strain>
    </source>
</reference>
<organism evidence="2 3">
    <name type="scientific">Psychroflexus halocasei</name>
    <dbReference type="NCBI Taxonomy" id="908615"/>
    <lineage>
        <taxon>Bacteria</taxon>
        <taxon>Pseudomonadati</taxon>
        <taxon>Bacteroidota</taxon>
        <taxon>Flavobacteriia</taxon>
        <taxon>Flavobacteriales</taxon>
        <taxon>Flavobacteriaceae</taxon>
        <taxon>Psychroflexus</taxon>
    </lineage>
</organism>
<dbReference type="PANTHER" id="PTHR43792">
    <property type="entry name" value="GNAT FAMILY, PUTATIVE (AFU_ORTHOLOGUE AFUA_3G00765)-RELATED-RELATED"/>
    <property type="match status" value="1"/>
</dbReference>
<evidence type="ECO:0000259" key="1">
    <source>
        <dbReference type="PROSITE" id="PS51186"/>
    </source>
</evidence>
<feature type="domain" description="N-acetyltransferase" evidence="1">
    <location>
        <begin position="7"/>
        <end position="167"/>
    </location>
</feature>
<name>A0A1H4AXR6_9FLAO</name>
<evidence type="ECO:0000313" key="2">
    <source>
        <dbReference type="EMBL" id="SEA40588.1"/>
    </source>
</evidence>
<sequence>MIETQRLIFKQITHQDLDALLKIYQSPENMKLVPNAKFDWNKEKLWKKYERLNQNYKNGFGIYTILKKEDESIIGEAGLYNSFDDEKHLELGYILDHQYWNKAYGAEICQALIKYAFEKLKVEKLTARMIKDNIGSKRVSEKCGMRFFKEGISENGYPFLQYEIKYNSHKSE</sequence>
<gene>
    <name evidence="2" type="ORF">SAMN05421540_105181</name>
</gene>
<dbReference type="Proteomes" id="UP000198820">
    <property type="component" value="Unassembled WGS sequence"/>
</dbReference>
<dbReference type="RefSeq" id="WP_159429403.1">
    <property type="nucleotide sequence ID" value="NZ_FNQF01000005.1"/>
</dbReference>
<dbReference type="PROSITE" id="PS51186">
    <property type="entry name" value="GNAT"/>
    <property type="match status" value="1"/>
</dbReference>
<dbReference type="InterPro" id="IPR051531">
    <property type="entry name" value="N-acetyltransferase"/>
</dbReference>
<dbReference type="EMBL" id="FNQF01000005">
    <property type="protein sequence ID" value="SEA40588.1"/>
    <property type="molecule type" value="Genomic_DNA"/>
</dbReference>
<proteinExistence type="predicted"/>
<keyword evidence="2" id="KW-0808">Transferase</keyword>
<keyword evidence="3" id="KW-1185">Reference proteome</keyword>
<dbReference type="AlphaFoldDB" id="A0A1H4AXR6"/>
<dbReference type="InterPro" id="IPR000182">
    <property type="entry name" value="GNAT_dom"/>
</dbReference>
<dbReference type="InterPro" id="IPR016181">
    <property type="entry name" value="Acyl_CoA_acyltransferase"/>
</dbReference>
<dbReference type="STRING" id="908615.SAMN05421540_105181"/>
<evidence type="ECO:0000313" key="3">
    <source>
        <dbReference type="Proteomes" id="UP000198820"/>
    </source>
</evidence>
<dbReference type="Pfam" id="PF13302">
    <property type="entry name" value="Acetyltransf_3"/>
    <property type="match status" value="1"/>
</dbReference>
<dbReference type="GO" id="GO:0016747">
    <property type="term" value="F:acyltransferase activity, transferring groups other than amino-acyl groups"/>
    <property type="evidence" value="ECO:0007669"/>
    <property type="project" value="InterPro"/>
</dbReference>
<dbReference type="PANTHER" id="PTHR43792:SF1">
    <property type="entry name" value="N-ACETYLTRANSFERASE DOMAIN-CONTAINING PROTEIN"/>
    <property type="match status" value="1"/>
</dbReference>
<dbReference type="Gene3D" id="3.40.630.30">
    <property type="match status" value="1"/>
</dbReference>